<feature type="region of interest" description="Disordered" evidence="1">
    <location>
        <begin position="295"/>
        <end position="392"/>
    </location>
</feature>
<reference evidence="3" key="2">
    <citation type="submission" date="2021-08" db="EMBL/GenBank/DDBJ databases">
        <authorList>
            <person name="Eriksson T."/>
        </authorList>
    </citation>
    <scope>NUCLEOTIDE SEQUENCE</scope>
    <source>
        <strain evidence="3">Stoneville</strain>
        <tissue evidence="3">Whole head</tissue>
    </source>
</reference>
<comment type="caution">
    <text evidence="3">The sequence shown here is derived from an EMBL/GenBank/DDBJ whole genome shotgun (WGS) entry which is preliminary data.</text>
</comment>
<feature type="domain" description="Ig-like" evidence="2">
    <location>
        <begin position="1"/>
        <end position="116"/>
    </location>
</feature>
<dbReference type="PROSITE" id="PS50835">
    <property type="entry name" value="IG_LIKE"/>
    <property type="match status" value="1"/>
</dbReference>
<feature type="compositionally biased region" description="Basic and acidic residues" evidence="1">
    <location>
        <begin position="360"/>
        <end position="392"/>
    </location>
</feature>
<dbReference type="AlphaFoldDB" id="A0A8J6H7G1"/>
<evidence type="ECO:0000313" key="3">
    <source>
        <dbReference type="EMBL" id="KAH0809443.1"/>
    </source>
</evidence>
<gene>
    <name evidence="3" type="ORF">GEV33_013345</name>
</gene>
<feature type="region of interest" description="Disordered" evidence="1">
    <location>
        <begin position="240"/>
        <end position="269"/>
    </location>
</feature>
<protein>
    <recommendedName>
        <fullName evidence="2">Ig-like domain-containing protein</fullName>
    </recommendedName>
</protein>
<feature type="region of interest" description="Disordered" evidence="1">
    <location>
        <begin position="53"/>
        <end position="112"/>
    </location>
</feature>
<dbReference type="Proteomes" id="UP000719412">
    <property type="component" value="Unassembled WGS sequence"/>
</dbReference>
<evidence type="ECO:0000259" key="2">
    <source>
        <dbReference type="PROSITE" id="PS50835"/>
    </source>
</evidence>
<accession>A0A8J6H7G1</accession>
<feature type="compositionally biased region" description="Low complexity" evidence="1">
    <location>
        <begin position="146"/>
        <end position="166"/>
    </location>
</feature>
<proteinExistence type="predicted"/>
<feature type="compositionally biased region" description="Polar residues" evidence="1">
    <location>
        <begin position="79"/>
        <end position="112"/>
    </location>
</feature>
<sequence length="471" mass="53162">MDEEEIKILCYASDAVITSESENTTWIEKMSAVAYFNVISVIRLRKLRPLVDPHEHSDSEESNTTTSGHRVPKGYPQKSYYSRFTYSSQSTPTRRYQCDGTKSTRSSSTASENKITFNEDEYTRITTPRQDVLFKKGYLNKPKTYQTQTSTGNSTTSTGNSTGNGTPDHQSTGTPCASPNEQTTQTATVSDLEYESQFVFPNGFVDQNGIYYVNSFEPYPVMVYNPPTYYPEFTSVKSKRCSTGSLTESTSPNNEETSQDLSQSETPSNVSDINHVYNVIYPGFYYNGACQPQVDAASQAEPRRVKKRRRRKVSRSKSTQEGSTSESSDEVFSDEEPKSEAPIKEENPATEAEEEEENEVEKPEEKDEQKKEESSEATKAEDCPKSKYDLKPDAEEFVPRAYRHPETIPLEANVQFIKIPSNFVPVPILNPMGDFNAFIPPAIPINFIPQNYINFIPYKTQNVQADDERPS</sequence>
<feature type="compositionally biased region" description="Polar residues" evidence="1">
    <location>
        <begin position="241"/>
        <end position="269"/>
    </location>
</feature>
<dbReference type="InterPro" id="IPR007110">
    <property type="entry name" value="Ig-like_dom"/>
</dbReference>
<feature type="region of interest" description="Disordered" evidence="1">
    <location>
        <begin position="143"/>
        <end position="187"/>
    </location>
</feature>
<organism evidence="3 4">
    <name type="scientific">Tenebrio molitor</name>
    <name type="common">Yellow mealworm beetle</name>
    <dbReference type="NCBI Taxonomy" id="7067"/>
    <lineage>
        <taxon>Eukaryota</taxon>
        <taxon>Metazoa</taxon>
        <taxon>Ecdysozoa</taxon>
        <taxon>Arthropoda</taxon>
        <taxon>Hexapoda</taxon>
        <taxon>Insecta</taxon>
        <taxon>Pterygota</taxon>
        <taxon>Neoptera</taxon>
        <taxon>Endopterygota</taxon>
        <taxon>Coleoptera</taxon>
        <taxon>Polyphaga</taxon>
        <taxon>Cucujiformia</taxon>
        <taxon>Tenebrionidae</taxon>
        <taxon>Tenebrio</taxon>
    </lineage>
</organism>
<evidence type="ECO:0000313" key="4">
    <source>
        <dbReference type="Proteomes" id="UP000719412"/>
    </source>
</evidence>
<reference evidence="3" key="1">
    <citation type="journal article" date="2020" name="J Insects Food Feed">
        <title>The yellow mealworm (Tenebrio molitor) genome: a resource for the emerging insects as food and feed industry.</title>
        <authorList>
            <person name="Eriksson T."/>
            <person name="Andere A."/>
            <person name="Kelstrup H."/>
            <person name="Emery V."/>
            <person name="Picard C."/>
        </authorList>
    </citation>
    <scope>NUCLEOTIDE SEQUENCE</scope>
    <source>
        <strain evidence="3">Stoneville</strain>
        <tissue evidence="3">Whole head</tissue>
    </source>
</reference>
<feature type="compositionally biased region" description="Polar residues" evidence="1">
    <location>
        <begin position="167"/>
        <end position="187"/>
    </location>
</feature>
<name>A0A8J6H7G1_TENMO</name>
<evidence type="ECO:0000256" key="1">
    <source>
        <dbReference type="SAM" id="MobiDB-lite"/>
    </source>
</evidence>
<feature type="compositionally biased region" description="Basic and acidic residues" evidence="1">
    <location>
        <begin position="335"/>
        <end position="347"/>
    </location>
</feature>
<keyword evidence="4" id="KW-1185">Reference proteome</keyword>
<feature type="compositionally biased region" description="Basic residues" evidence="1">
    <location>
        <begin position="304"/>
        <end position="315"/>
    </location>
</feature>
<dbReference type="EMBL" id="JABDTM020028137">
    <property type="protein sequence ID" value="KAH0809443.1"/>
    <property type="molecule type" value="Genomic_DNA"/>
</dbReference>